<accession>A0A346CLR2</accession>
<gene>
    <name evidence="2" type="primary">gt</name>
</gene>
<feature type="domain" description="Glycosyltransferase 2-like" evidence="1">
    <location>
        <begin position="4"/>
        <end position="118"/>
    </location>
</feature>
<reference evidence="2" key="1">
    <citation type="submission" date="2018-06" db="EMBL/GenBank/DDBJ databases">
        <title>Development of a Molecular Serotyping Scheme and a Multiplexed Luminex-Based Array for Providencia.</title>
        <authorList>
            <person name="Du Y."/>
            <person name="Liu B."/>
        </authorList>
    </citation>
    <scope>NUCLEOTIDE SEQUENCE</scope>
</reference>
<organism evidence="2">
    <name type="scientific">Providencia alcalifaciens</name>
    <dbReference type="NCBI Taxonomy" id="126385"/>
    <lineage>
        <taxon>Bacteria</taxon>
        <taxon>Pseudomonadati</taxon>
        <taxon>Pseudomonadota</taxon>
        <taxon>Gammaproteobacteria</taxon>
        <taxon>Enterobacterales</taxon>
        <taxon>Morganellaceae</taxon>
        <taxon>Providencia</taxon>
    </lineage>
</organism>
<dbReference type="Gene3D" id="3.90.550.10">
    <property type="entry name" value="Spore Coat Polysaccharide Biosynthesis Protein SpsA, Chain A"/>
    <property type="match status" value="1"/>
</dbReference>
<dbReference type="SUPFAM" id="SSF53448">
    <property type="entry name" value="Nucleotide-diphospho-sugar transferases"/>
    <property type="match status" value="1"/>
</dbReference>
<dbReference type="InterPro" id="IPR029044">
    <property type="entry name" value="Nucleotide-diphossugar_trans"/>
</dbReference>
<proteinExistence type="predicted"/>
<sequence>MKISIITICRNNPKELITTIESYSKFLSNEVEAIIIDGSENIKCIKTFNESAVSKNENIAIYKQKTKGLYPAMNEGVTLAKGESIIFMNSGDTFNDEFCLKSFLEKYSHLLSSTILCGGAKLYYKDFYKYNSWNKKDELGKEWFPSHQAVFMPSNFLKKNNFSESLKISADTELQKKAFQKNNSLYIDQVICNFELGGISSKPTNLKKTISHCRELIATREIKSRIEIIKIYIKQIFKLLIIKLIGYRNYLRLIK</sequence>
<dbReference type="InterPro" id="IPR001173">
    <property type="entry name" value="Glyco_trans_2-like"/>
</dbReference>
<evidence type="ECO:0000259" key="1">
    <source>
        <dbReference type="Pfam" id="PF00535"/>
    </source>
</evidence>
<dbReference type="GO" id="GO:0016740">
    <property type="term" value="F:transferase activity"/>
    <property type="evidence" value="ECO:0007669"/>
    <property type="project" value="UniProtKB-KW"/>
</dbReference>
<protein>
    <submittedName>
        <fullName evidence="2">Colanic acid biosynthesis glycosyl transferase WcaE</fullName>
    </submittedName>
</protein>
<dbReference type="AlphaFoldDB" id="A0A346CLR2"/>
<dbReference type="EMBL" id="MH479422">
    <property type="protein sequence ID" value="AXL96536.1"/>
    <property type="molecule type" value="Genomic_DNA"/>
</dbReference>
<name>A0A346CLR2_9GAMM</name>
<evidence type="ECO:0000313" key="2">
    <source>
        <dbReference type="EMBL" id="AXL96536.1"/>
    </source>
</evidence>
<keyword evidence="2" id="KW-0808">Transferase</keyword>
<dbReference type="Pfam" id="PF00535">
    <property type="entry name" value="Glycos_transf_2"/>
    <property type="match status" value="1"/>
</dbReference>